<comment type="caution">
    <text evidence="8">The sequence shown here is derived from an EMBL/GenBank/DDBJ whole genome shotgun (WGS) entry which is preliminary data.</text>
</comment>
<evidence type="ECO:0000256" key="3">
    <source>
        <dbReference type="ARBA" id="ARBA00022692"/>
    </source>
</evidence>
<feature type="transmembrane region" description="Helical" evidence="6">
    <location>
        <begin position="303"/>
        <end position="321"/>
    </location>
</feature>
<evidence type="ECO:0000256" key="5">
    <source>
        <dbReference type="ARBA" id="ARBA00023136"/>
    </source>
</evidence>
<dbReference type="Gene3D" id="1.20.1250.20">
    <property type="entry name" value="MFS general substrate transporter like domains"/>
    <property type="match status" value="2"/>
</dbReference>
<dbReference type="CDD" id="cd17478">
    <property type="entry name" value="MFS_FsR"/>
    <property type="match status" value="1"/>
</dbReference>
<proteinExistence type="predicted"/>
<feature type="transmembrane region" description="Helical" evidence="6">
    <location>
        <begin position="272"/>
        <end position="291"/>
    </location>
</feature>
<dbReference type="InterPro" id="IPR020846">
    <property type="entry name" value="MFS_dom"/>
</dbReference>
<dbReference type="SUPFAM" id="SSF103473">
    <property type="entry name" value="MFS general substrate transporter"/>
    <property type="match status" value="1"/>
</dbReference>
<gene>
    <name evidence="8" type="ORF">ACFSUC_05800</name>
</gene>
<feature type="transmembrane region" description="Helical" evidence="6">
    <location>
        <begin position="20"/>
        <end position="38"/>
    </location>
</feature>
<dbReference type="InterPro" id="IPR005829">
    <property type="entry name" value="Sugar_transporter_CS"/>
</dbReference>
<keyword evidence="5 6" id="KW-0472">Membrane</keyword>
<keyword evidence="4 6" id="KW-1133">Transmembrane helix</keyword>
<dbReference type="Proteomes" id="UP001597497">
    <property type="component" value="Unassembled WGS sequence"/>
</dbReference>
<feature type="transmembrane region" description="Helical" evidence="6">
    <location>
        <begin position="102"/>
        <end position="132"/>
    </location>
</feature>
<evidence type="ECO:0000256" key="1">
    <source>
        <dbReference type="ARBA" id="ARBA00004651"/>
    </source>
</evidence>
<feature type="domain" description="Major facilitator superfamily (MFS) profile" evidence="7">
    <location>
        <begin position="28"/>
        <end position="412"/>
    </location>
</feature>
<organism evidence="8 9">
    <name type="scientific">Marinicrinis sediminis</name>
    <dbReference type="NCBI Taxonomy" id="1652465"/>
    <lineage>
        <taxon>Bacteria</taxon>
        <taxon>Bacillati</taxon>
        <taxon>Bacillota</taxon>
        <taxon>Bacilli</taxon>
        <taxon>Bacillales</taxon>
        <taxon>Paenibacillaceae</taxon>
    </lineage>
</organism>
<dbReference type="EMBL" id="JBHUMM010000009">
    <property type="protein sequence ID" value="MFD2671115.1"/>
    <property type="molecule type" value="Genomic_DNA"/>
</dbReference>
<feature type="transmembrane region" description="Helical" evidence="6">
    <location>
        <begin position="327"/>
        <end position="349"/>
    </location>
</feature>
<dbReference type="PANTHER" id="PTHR43129:SF1">
    <property type="entry name" value="FOSMIDOMYCIN RESISTANCE PROTEIN"/>
    <property type="match status" value="1"/>
</dbReference>
<sequence length="419" mass="45146">MTEGGKAGDAPHSQSNHNASGSRTVFGVLFTISMIHLLNDTMQSVVPAIFPIVKESLQLSYAQLGLIAFALNLTASLLQPMVGLYSDRTPRPYLLPLGMMSTFLGIVGMALASGFVPLLLSVVMVGIGSAVFHPESAKVAYLAAGSRRGLAQSIFQVGGNSGQALAPIMTALIFVPLGQFGIIWFTFAAGTAIVLQIFIARWYQQQLVTRPVRKKTDRKLKRDVAYASRSRSVSFAIFILIILITSKMSYHAAMTSFYAFYLMDHFQLTIQQAQWCIFSFLAAGAAGVFFGGPMADAWGRRNTIWFSILGSLPFILILPYLSLPLSILCFVLIGFTIMSSGSVIVVYAQELLPGRIGMVSGLFYGLSFGLGGLSAAAFGVVADLTSITLVIILSSLIPLIGLLTFLLPSDQQLKEWEAA</sequence>
<dbReference type="InterPro" id="IPR036259">
    <property type="entry name" value="MFS_trans_sf"/>
</dbReference>
<dbReference type="PROSITE" id="PS00216">
    <property type="entry name" value="SUGAR_TRANSPORT_1"/>
    <property type="match status" value="1"/>
</dbReference>
<dbReference type="RefSeq" id="WP_379928547.1">
    <property type="nucleotide sequence ID" value="NZ_JBHUMM010000009.1"/>
</dbReference>
<reference evidence="9" key="1">
    <citation type="journal article" date="2019" name="Int. J. Syst. Evol. Microbiol.">
        <title>The Global Catalogue of Microorganisms (GCM) 10K type strain sequencing project: providing services to taxonomists for standard genome sequencing and annotation.</title>
        <authorList>
            <consortium name="The Broad Institute Genomics Platform"/>
            <consortium name="The Broad Institute Genome Sequencing Center for Infectious Disease"/>
            <person name="Wu L."/>
            <person name="Ma J."/>
        </authorList>
    </citation>
    <scope>NUCLEOTIDE SEQUENCE [LARGE SCALE GENOMIC DNA]</scope>
    <source>
        <strain evidence="9">KCTC 33676</strain>
    </source>
</reference>
<evidence type="ECO:0000256" key="2">
    <source>
        <dbReference type="ARBA" id="ARBA00022448"/>
    </source>
</evidence>
<feature type="transmembrane region" description="Helical" evidence="6">
    <location>
        <begin position="387"/>
        <end position="407"/>
    </location>
</feature>
<dbReference type="PROSITE" id="PS50850">
    <property type="entry name" value="MFS"/>
    <property type="match status" value="1"/>
</dbReference>
<feature type="transmembrane region" description="Helical" evidence="6">
    <location>
        <begin position="361"/>
        <end position="381"/>
    </location>
</feature>
<evidence type="ECO:0000256" key="4">
    <source>
        <dbReference type="ARBA" id="ARBA00022989"/>
    </source>
</evidence>
<keyword evidence="9" id="KW-1185">Reference proteome</keyword>
<protein>
    <submittedName>
        <fullName evidence="8">MFS transporter</fullName>
    </submittedName>
</protein>
<evidence type="ECO:0000313" key="8">
    <source>
        <dbReference type="EMBL" id="MFD2671115.1"/>
    </source>
</evidence>
<evidence type="ECO:0000259" key="7">
    <source>
        <dbReference type="PROSITE" id="PS50850"/>
    </source>
</evidence>
<evidence type="ECO:0000256" key="6">
    <source>
        <dbReference type="SAM" id="Phobius"/>
    </source>
</evidence>
<keyword evidence="3 6" id="KW-0812">Transmembrane</keyword>
<dbReference type="InterPro" id="IPR011701">
    <property type="entry name" value="MFS"/>
</dbReference>
<feature type="transmembrane region" description="Helical" evidence="6">
    <location>
        <begin position="59"/>
        <end position="82"/>
    </location>
</feature>
<dbReference type="PANTHER" id="PTHR43129">
    <property type="entry name" value="FOSMIDOMYCIN RESISTANCE PROTEIN"/>
    <property type="match status" value="1"/>
</dbReference>
<feature type="transmembrane region" description="Helical" evidence="6">
    <location>
        <begin position="224"/>
        <end position="244"/>
    </location>
</feature>
<keyword evidence="2" id="KW-0813">Transport</keyword>
<name>A0ABW5R906_9BACL</name>
<comment type="subcellular location">
    <subcellularLocation>
        <location evidence="1">Cell membrane</location>
        <topology evidence="1">Multi-pass membrane protein</topology>
    </subcellularLocation>
</comment>
<dbReference type="Pfam" id="PF07690">
    <property type="entry name" value="MFS_1"/>
    <property type="match status" value="1"/>
</dbReference>
<accession>A0ABW5R906</accession>
<feature type="transmembrane region" description="Helical" evidence="6">
    <location>
        <begin position="181"/>
        <end position="203"/>
    </location>
</feature>
<evidence type="ECO:0000313" key="9">
    <source>
        <dbReference type="Proteomes" id="UP001597497"/>
    </source>
</evidence>